<name>J3NXG8_GAET3</name>
<keyword evidence="5" id="KW-1185">Reference proteome</keyword>
<evidence type="ECO:0000256" key="2">
    <source>
        <dbReference type="SAM" id="SignalP"/>
    </source>
</evidence>
<proteinExistence type="predicted"/>
<gene>
    <name evidence="4" type="primary">20346432</name>
    <name evidence="3" type="ORF">GGTG_05974</name>
</gene>
<dbReference type="eggNOG" id="ENOG502S47S">
    <property type="taxonomic scope" value="Eukaryota"/>
</dbReference>
<keyword evidence="2" id="KW-0732">Signal</keyword>
<feature type="chain" id="PRO_5015094607" description="IDI-2" evidence="2">
    <location>
        <begin position="21"/>
        <end position="155"/>
    </location>
</feature>
<organism evidence="3">
    <name type="scientific">Gaeumannomyces tritici (strain R3-111a-1)</name>
    <name type="common">Wheat and barley take-all root rot fungus</name>
    <name type="synonym">Gaeumannomyces graminis var. tritici</name>
    <dbReference type="NCBI Taxonomy" id="644352"/>
    <lineage>
        <taxon>Eukaryota</taxon>
        <taxon>Fungi</taxon>
        <taxon>Dikarya</taxon>
        <taxon>Ascomycota</taxon>
        <taxon>Pezizomycotina</taxon>
        <taxon>Sordariomycetes</taxon>
        <taxon>Sordariomycetidae</taxon>
        <taxon>Magnaporthales</taxon>
        <taxon>Magnaporthaceae</taxon>
        <taxon>Gaeumannomyces</taxon>
    </lineage>
</organism>
<dbReference type="OrthoDB" id="3660930at2759"/>
<dbReference type="EnsemblFungi" id="EJT76050">
    <property type="protein sequence ID" value="EJT76050"/>
    <property type="gene ID" value="GGTG_05974"/>
</dbReference>
<evidence type="ECO:0000256" key="1">
    <source>
        <dbReference type="SAM" id="MobiDB-lite"/>
    </source>
</evidence>
<evidence type="ECO:0008006" key="6">
    <source>
        <dbReference type="Google" id="ProtNLM"/>
    </source>
</evidence>
<feature type="compositionally biased region" description="Basic and acidic residues" evidence="1">
    <location>
        <begin position="66"/>
        <end position="81"/>
    </location>
</feature>
<reference evidence="4" key="4">
    <citation type="journal article" date="2015" name="G3 (Bethesda)">
        <title>Genome sequences of three phytopathogenic species of the Magnaporthaceae family of fungi.</title>
        <authorList>
            <person name="Okagaki L.H."/>
            <person name="Nunes C.C."/>
            <person name="Sailsbery J."/>
            <person name="Clay B."/>
            <person name="Brown D."/>
            <person name="John T."/>
            <person name="Oh Y."/>
            <person name="Young N."/>
            <person name="Fitzgerald M."/>
            <person name="Haas B.J."/>
            <person name="Zeng Q."/>
            <person name="Young S."/>
            <person name="Adiconis X."/>
            <person name="Fan L."/>
            <person name="Levin J.Z."/>
            <person name="Mitchell T.K."/>
            <person name="Okubara P.A."/>
            <person name="Farman M.L."/>
            <person name="Kohn L.M."/>
            <person name="Birren B."/>
            <person name="Ma L.-J."/>
            <person name="Dean R.A."/>
        </authorList>
    </citation>
    <scope>NUCLEOTIDE SEQUENCE</scope>
    <source>
        <strain evidence="4">R3-111a-1</strain>
    </source>
</reference>
<reference evidence="3" key="3">
    <citation type="submission" date="2010-09" db="EMBL/GenBank/DDBJ databases">
        <title>Annotation of Gaeumannomyces graminis var. tritici R3-111a-1.</title>
        <authorList>
            <consortium name="The Broad Institute Genome Sequencing Platform"/>
            <person name="Ma L.-J."/>
            <person name="Dead R."/>
            <person name="Young S.K."/>
            <person name="Zeng Q."/>
            <person name="Gargeya S."/>
            <person name="Fitzgerald M."/>
            <person name="Haas B."/>
            <person name="Abouelleil A."/>
            <person name="Alvarado L."/>
            <person name="Arachchi H.M."/>
            <person name="Berlin A."/>
            <person name="Brown A."/>
            <person name="Chapman S.B."/>
            <person name="Chen Z."/>
            <person name="Dunbar C."/>
            <person name="Freedman E."/>
            <person name="Gearin G."/>
            <person name="Gellesch M."/>
            <person name="Goldberg J."/>
            <person name="Griggs A."/>
            <person name="Gujja S."/>
            <person name="Heiman D."/>
            <person name="Howarth C."/>
            <person name="Larson L."/>
            <person name="Lui A."/>
            <person name="MacDonald P.J.P."/>
            <person name="Mehta T."/>
            <person name="Montmayeur A."/>
            <person name="Murphy C."/>
            <person name="Neiman D."/>
            <person name="Pearson M."/>
            <person name="Priest M."/>
            <person name="Roberts A."/>
            <person name="Saif S."/>
            <person name="Shea T."/>
            <person name="Shenoy N."/>
            <person name="Sisk P."/>
            <person name="Stolte C."/>
            <person name="Sykes S."/>
            <person name="Yandava C."/>
            <person name="Wortman J."/>
            <person name="Nusbaum C."/>
            <person name="Birren B."/>
        </authorList>
    </citation>
    <scope>NUCLEOTIDE SEQUENCE</scope>
    <source>
        <strain evidence="3">R3-111a-1</strain>
    </source>
</reference>
<evidence type="ECO:0000313" key="3">
    <source>
        <dbReference type="EMBL" id="EJT76050.1"/>
    </source>
</evidence>
<dbReference type="RefSeq" id="XP_009222050.1">
    <property type="nucleotide sequence ID" value="XM_009223786.1"/>
</dbReference>
<dbReference type="VEuPathDB" id="FungiDB:GGTG_05974"/>
<dbReference type="HOGENOM" id="CLU_113390_0_0_1"/>
<protein>
    <recommendedName>
        <fullName evidence="6">IDI-2</fullName>
    </recommendedName>
</protein>
<dbReference type="EMBL" id="GL385397">
    <property type="protein sequence ID" value="EJT76050.1"/>
    <property type="molecule type" value="Genomic_DNA"/>
</dbReference>
<reference evidence="5" key="1">
    <citation type="submission" date="2010-07" db="EMBL/GenBank/DDBJ databases">
        <title>The genome sequence of Gaeumannomyces graminis var. tritici strain R3-111a-1.</title>
        <authorList>
            <consortium name="The Broad Institute Genome Sequencing Platform"/>
            <person name="Ma L.-J."/>
            <person name="Dead R."/>
            <person name="Young S."/>
            <person name="Zeng Q."/>
            <person name="Koehrsen M."/>
            <person name="Alvarado L."/>
            <person name="Berlin A."/>
            <person name="Chapman S.B."/>
            <person name="Chen Z."/>
            <person name="Freedman E."/>
            <person name="Gellesch M."/>
            <person name="Goldberg J."/>
            <person name="Griggs A."/>
            <person name="Gujja S."/>
            <person name="Heilman E.R."/>
            <person name="Heiman D."/>
            <person name="Hepburn T."/>
            <person name="Howarth C."/>
            <person name="Jen D."/>
            <person name="Larson L."/>
            <person name="Mehta T."/>
            <person name="Neiman D."/>
            <person name="Pearson M."/>
            <person name="Roberts A."/>
            <person name="Saif S."/>
            <person name="Shea T."/>
            <person name="Shenoy N."/>
            <person name="Sisk P."/>
            <person name="Stolte C."/>
            <person name="Sykes S."/>
            <person name="Walk T."/>
            <person name="White J."/>
            <person name="Yandava C."/>
            <person name="Haas B."/>
            <person name="Nusbaum C."/>
            <person name="Birren B."/>
        </authorList>
    </citation>
    <scope>NUCLEOTIDE SEQUENCE [LARGE SCALE GENOMIC DNA]</scope>
    <source>
        <strain evidence="5">R3-111a-1</strain>
    </source>
</reference>
<evidence type="ECO:0000313" key="5">
    <source>
        <dbReference type="Proteomes" id="UP000006039"/>
    </source>
</evidence>
<evidence type="ECO:0000313" key="4">
    <source>
        <dbReference type="EnsemblFungi" id="EJT76050"/>
    </source>
</evidence>
<reference evidence="3" key="2">
    <citation type="submission" date="2010-07" db="EMBL/GenBank/DDBJ databases">
        <authorList>
            <consortium name="The Broad Institute Genome Sequencing Platform"/>
            <consortium name="Broad Institute Genome Sequencing Center for Infectious Disease"/>
            <person name="Ma L.-J."/>
            <person name="Dead R."/>
            <person name="Young S."/>
            <person name="Zeng Q."/>
            <person name="Koehrsen M."/>
            <person name="Alvarado L."/>
            <person name="Berlin A."/>
            <person name="Chapman S.B."/>
            <person name="Chen Z."/>
            <person name="Freedman E."/>
            <person name="Gellesch M."/>
            <person name="Goldberg J."/>
            <person name="Griggs A."/>
            <person name="Gujja S."/>
            <person name="Heilman E.R."/>
            <person name="Heiman D."/>
            <person name="Hepburn T."/>
            <person name="Howarth C."/>
            <person name="Jen D."/>
            <person name="Larson L."/>
            <person name="Mehta T."/>
            <person name="Neiman D."/>
            <person name="Pearson M."/>
            <person name="Roberts A."/>
            <person name="Saif S."/>
            <person name="Shea T."/>
            <person name="Shenoy N."/>
            <person name="Sisk P."/>
            <person name="Stolte C."/>
            <person name="Sykes S."/>
            <person name="Walk T."/>
            <person name="White J."/>
            <person name="Yandava C."/>
            <person name="Haas B."/>
            <person name="Nusbaum C."/>
            <person name="Birren B."/>
        </authorList>
    </citation>
    <scope>NUCLEOTIDE SEQUENCE</scope>
    <source>
        <strain evidence="3">R3-111a-1</strain>
    </source>
</reference>
<dbReference type="AlphaFoldDB" id="J3NXG8"/>
<dbReference type="Proteomes" id="UP000006039">
    <property type="component" value="Unassembled WGS sequence"/>
</dbReference>
<feature type="region of interest" description="Disordered" evidence="1">
    <location>
        <begin position="58"/>
        <end position="83"/>
    </location>
</feature>
<accession>J3NXG8</accession>
<reference evidence="4" key="5">
    <citation type="submission" date="2018-04" db="UniProtKB">
        <authorList>
            <consortium name="EnsemblFungi"/>
        </authorList>
    </citation>
    <scope>IDENTIFICATION</scope>
    <source>
        <strain evidence="4">R3-111a-1</strain>
    </source>
</reference>
<dbReference type="GeneID" id="20346432"/>
<feature type="signal peptide" evidence="2">
    <location>
        <begin position="1"/>
        <end position="20"/>
    </location>
</feature>
<sequence length="155" mass="16556">MKFTITLVAMAAQLAGLAAAVPATTEPADCGELGVLEWKPEDFKDRPDVDLGAIRKCKEPFAPGKQPHDPRAASSAKRDDDLLGNPLHKRACWYGKEFGCTDGHCWKKCGDGPWCWTARNGGFGGWYTCGKDSDCNTGQSCSQSTSGCKACGCSC</sequence>